<keyword evidence="9" id="KW-1185">Reference proteome</keyword>
<evidence type="ECO:0000256" key="3">
    <source>
        <dbReference type="ARBA" id="ARBA00022729"/>
    </source>
</evidence>
<dbReference type="EMBL" id="PQGE01000010">
    <property type="protein sequence ID" value="POP44384.1"/>
    <property type="molecule type" value="Genomic_DNA"/>
</dbReference>
<evidence type="ECO:0000256" key="5">
    <source>
        <dbReference type="SAM" id="SignalP"/>
    </source>
</evidence>
<proteinExistence type="inferred from homology"/>
<dbReference type="InterPro" id="IPR036937">
    <property type="entry name" value="Adhesion_dom_fimbrial_sf"/>
</dbReference>
<feature type="chain" id="PRO_5015133679" description="Fimbrial-type adhesion domain-containing protein" evidence="5">
    <location>
        <begin position="19"/>
        <end position="167"/>
    </location>
</feature>
<dbReference type="Proteomes" id="UP000247005">
    <property type="component" value="Unassembled WGS sequence"/>
</dbReference>
<dbReference type="AlphaFoldDB" id="A0A2P5GV23"/>
<dbReference type="InterPro" id="IPR000259">
    <property type="entry name" value="Adhesion_dom_fimbrial"/>
</dbReference>
<dbReference type="PANTHER" id="PTHR33420:SF3">
    <property type="entry name" value="FIMBRIAL SUBUNIT ELFA"/>
    <property type="match status" value="1"/>
</dbReference>
<dbReference type="OrthoDB" id="6455611at2"/>
<evidence type="ECO:0000256" key="2">
    <source>
        <dbReference type="ARBA" id="ARBA00006671"/>
    </source>
</evidence>
<evidence type="ECO:0000313" key="9">
    <source>
        <dbReference type="Proteomes" id="UP000237073"/>
    </source>
</evidence>
<evidence type="ECO:0000259" key="6">
    <source>
        <dbReference type="Pfam" id="PF00419"/>
    </source>
</evidence>
<feature type="domain" description="Fimbrial-type adhesion" evidence="6">
    <location>
        <begin position="25"/>
        <end position="166"/>
    </location>
</feature>
<accession>A0A2P5GV23</accession>
<comment type="similarity">
    <text evidence="2">Belongs to the fimbrial protein family.</text>
</comment>
<evidence type="ECO:0000313" key="10">
    <source>
        <dbReference type="Proteomes" id="UP000247005"/>
    </source>
</evidence>
<organism evidence="8 10">
    <name type="scientific">Superficieibacter electus</name>
    <dbReference type="NCBI Taxonomy" id="2022662"/>
    <lineage>
        <taxon>Bacteria</taxon>
        <taxon>Pseudomonadati</taxon>
        <taxon>Pseudomonadota</taxon>
        <taxon>Gammaproteobacteria</taxon>
        <taxon>Enterobacterales</taxon>
        <taxon>Enterobacteriaceae</taxon>
        <taxon>Superficieibacter</taxon>
    </lineage>
</organism>
<evidence type="ECO:0000256" key="1">
    <source>
        <dbReference type="ARBA" id="ARBA00004561"/>
    </source>
</evidence>
<name>A0A2P5GV23_9ENTR</name>
<evidence type="ECO:0000256" key="4">
    <source>
        <dbReference type="ARBA" id="ARBA00023263"/>
    </source>
</evidence>
<dbReference type="Gene3D" id="2.60.40.1090">
    <property type="entry name" value="Fimbrial-type adhesion domain"/>
    <property type="match status" value="1"/>
</dbReference>
<dbReference type="Pfam" id="PF00419">
    <property type="entry name" value="Fimbrial"/>
    <property type="match status" value="1"/>
</dbReference>
<comment type="subcellular location">
    <subcellularLocation>
        <location evidence="1">Fimbrium</location>
    </subcellularLocation>
</comment>
<keyword evidence="4" id="KW-0281">Fimbrium</keyword>
<gene>
    <name evidence="8" type="ORF">CHU32_02965</name>
    <name evidence="7" type="ORF">CHU33_13075</name>
</gene>
<evidence type="ECO:0000313" key="8">
    <source>
        <dbReference type="EMBL" id="POP50402.1"/>
    </source>
</evidence>
<dbReference type="PANTHER" id="PTHR33420">
    <property type="entry name" value="FIMBRIAL SUBUNIT ELFA-RELATED"/>
    <property type="match status" value="1"/>
</dbReference>
<evidence type="ECO:0000313" key="7">
    <source>
        <dbReference type="EMBL" id="POP44384.1"/>
    </source>
</evidence>
<dbReference type="InterPro" id="IPR050263">
    <property type="entry name" value="Bact_Fimbrial_Adh_Pro"/>
</dbReference>
<dbReference type="RefSeq" id="WP_103676520.1">
    <property type="nucleotide sequence ID" value="NZ_PQGD01000002.1"/>
</dbReference>
<dbReference type="Proteomes" id="UP000237073">
    <property type="component" value="Unassembled WGS sequence"/>
</dbReference>
<feature type="signal peptide" evidence="5">
    <location>
        <begin position="1"/>
        <end position="18"/>
    </location>
</feature>
<dbReference type="GO" id="GO:0043709">
    <property type="term" value="P:cell adhesion involved in single-species biofilm formation"/>
    <property type="evidence" value="ECO:0007669"/>
    <property type="project" value="TreeGrafter"/>
</dbReference>
<dbReference type="GO" id="GO:0009289">
    <property type="term" value="C:pilus"/>
    <property type="evidence" value="ECO:0007669"/>
    <property type="project" value="UniProtKB-SubCell"/>
</dbReference>
<comment type="caution">
    <text evidence="8">The sequence shown here is derived from an EMBL/GenBank/DDBJ whole genome shotgun (WGS) entry which is preliminary data.</text>
</comment>
<sequence>MKRWLFLCVCLWANQGFAVSASFVVQGTLVLSPCVLPPEASQIEVDMGNWSQETFAVSETGPAVPFVIHLEECYPEVASTAEVSFNGQSTVENTDVLSLDTSSTATGIGIAISGQDGRTITLNRGVYAWRLASGVNDIPLQAQVIVVSDTVQPGTYSATVNFTLSYP</sequence>
<keyword evidence="3 5" id="KW-0732">Signal</keyword>
<protein>
    <recommendedName>
        <fullName evidence="6">Fimbrial-type adhesion domain-containing protein</fullName>
    </recommendedName>
</protein>
<dbReference type="InterPro" id="IPR008966">
    <property type="entry name" value="Adhesion_dom_sf"/>
</dbReference>
<dbReference type="EMBL" id="PQGD01000002">
    <property type="protein sequence ID" value="POP50402.1"/>
    <property type="molecule type" value="Genomic_DNA"/>
</dbReference>
<reference evidence="9 10" key="1">
    <citation type="submission" date="2018-01" db="EMBL/GenBank/DDBJ databases">
        <title>Superficieibacter electus gen. nov., sp. nov., an extended-spectrum beta-lactamase possessing member of the Enterobacteriaceae family, isolated from intensive care unit surfaces.</title>
        <authorList>
            <person name="Potter R.F."/>
            <person name="D'Souza A.W."/>
        </authorList>
    </citation>
    <scope>NUCLEOTIDE SEQUENCE [LARGE SCALE GENOMIC DNA]</scope>
    <source>
        <strain evidence="8 10">BP-1</strain>
        <strain evidence="7 9">BP-2</strain>
    </source>
</reference>
<dbReference type="SUPFAM" id="SSF49401">
    <property type="entry name" value="Bacterial adhesins"/>
    <property type="match status" value="1"/>
</dbReference>